<proteinExistence type="predicted"/>
<sequence>MSQARLDTSSIDDDVPMANPEYYEVLATVHRAHIVHDAEGCNIDLQFQIHGATNSNDAFSLRFLILRQPPQSCVEAVIISPSLWDSRSCKVQYDRLSAKMWWKAYPSLILATLQLPTQPQGDSIRNVEGTRESPAALNVRVNVHARILPGTFSQIKGRTRAALAGLLLEGQVECNMETIVIRGNFVSVGSPVSENSQCSVHHLSQLEGRGLRKRHEEYICNALMKERRHSESTSMSFVLLFNTAGSNFIEVTPITAGKRTTSRDWDATSQKLRAQAMQESEERLEILLQLRRYLAMYENHQGGELVLDIADAYATPGVITSDELKEIPEKIKGMLEDLHRHSTMVGPFLEILKTIAGIP</sequence>
<evidence type="ECO:0000313" key="2">
    <source>
        <dbReference type="Proteomes" id="UP000076871"/>
    </source>
</evidence>
<keyword evidence="2" id="KW-1185">Reference proteome</keyword>
<dbReference type="AlphaFoldDB" id="A0A165EIZ0"/>
<organism evidence="1 2">
    <name type="scientific">Laetiporus sulphureus 93-53</name>
    <dbReference type="NCBI Taxonomy" id="1314785"/>
    <lineage>
        <taxon>Eukaryota</taxon>
        <taxon>Fungi</taxon>
        <taxon>Dikarya</taxon>
        <taxon>Basidiomycota</taxon>
        <taxon>Agaricomycotina</taxon>
        <taxon>Agaricomycetes</taxon>
        <taxon>Polyporales</taxon>
        <taxon>Laetiporus</taxon>
    </lineage>
</organism>
<accession>A0A165EIZ0</accession>
<reference evidence="1 2" key="1">
    <citation type="journal article" date="2016" name="Mol. Biol. Evol.">
        <title>Comparative Genomics of Early-Diverging Mushroom-Forming Fungi Provides Insights into the Origins of Lignocellulose Decay Capabilities.</title>
        <authorList>
            <person name="Nagy L.G."/>
            <person name="Riley R."/>
            <person name="Tritt A."/>
            <person name="Adam C."/>
            <person name="Daum C."/>
            <person name="Floudas D."/>
            <person name="Sun H."/>
            <person name="Yadav J.S."/>
            <person name="Pangilinan J."/>
            <person name="Larsson K.H."/>
            <person name="Matsuura K."/>
            <person name="Barry K."/>
            <person name="Labutti K."/>
            <person name="Kuo R."/>
            <person name="Ohm R.A."/>
            <person name="Bhattacharya S.S."/>
            <person name="Shirouzu T."/>
            <person name="Yoshinaga Y."/>
            <person name="Martin F.M."/>
            <person name="Grigoriev I.V."/>
            <person name="Hibbett D.S."/>
        </authorList>
    </citation>
    <scope>NUCLEOTIDE SEQUENCE [LARGE SCALE GENOMIC DNA]</scope>
    <source>
        <strain evidence="1 2">93-53</strain>
    </source>
</reference>
<evidence type="ECO:0000313" key="1">
    <source>
        <dbReference type="EMBL" id="KZT07147.1"/>
    </source>
</evidence>
<dbReference type="EMBL" id="KV427620">
    <property type="protein sequence ID" value="KZT07147.1"/>
    <property type="molecule type" value="Genomic_DNA"/>
</dbReference>
<dbReference type="RefSeq" id="XP_040764887.1">
    <property type="nucleotide sequence ID" value="XM_040906995.1"/>
</dbReference>
<dbReference type="GeneID" id="63824024"/>
<dbReference type="Proteomes" id="UP000076871">
    <property type="component" value="Unassembled WGS sequence"/>
</dbReference>
<name>A0A165EIZ0_9APHY</name>
<protein>
    <submittedName>
        <fullName evidence="1">Uncharacterized protein</fullName>
    </submittedName>
</protein>
<dbReference type="InParanoid" id="A0A165EIZ0"/>
<gene>
    <name evidence="1" type="ORF">LAESUDRAFT_713657</name>
</gene>